<reference evidence="1 2" key="1">
    <citation type="journal article" date="2023" name="Sci. Data">
        <title>Genome assembly of the Korean intertidal mud-creeper Batillaria attramentaria.</title>
        <authorList>
            <person name="Patra A.K."/>
            <person name="Ho P.T."/>
            <person name="Jun S."/>
            <person name="Lee S.J."/>
            <person name="Kim Y."/>
            <person name="Won Y.J."/>
        </authorList>
    </citation>
    <scope>NUCLEOTIDE SEQUENCE [LARGE SCALE GENOMIC DNA]</scope>
    <source>
        <strain evidence="1">Wonlab-2016</strain>
    </source>
</reference>
<evidence type="ECO:0000313" key="2">
    <source>
        <dbReference type="Proteomes" id="UP001519460"/>
    </source>
</evidence>
<dbReference type="Proteomes" id="UP001519460">
    <property type="component" value="Unassembled WGS sequence"/>
</dbReference>
<comment type="caution">
    <text evidence="1">The sequence shown here is derived from an EMBL/GenBank/DDBJ whole genome shotgun (WGS) entry which is preliminary data.</text>
</comment>
<gene>
    <name evidence="1" type="ORF">BaRGS_00015109</name>
</gene>
<dbReference type="EMBL" id="JACVVK020000091">
    <property type="protein sequence ID" value="KAK7493597.1"/>
    <property type="molecule type" value="Genomic_DNA"/>
</dbReference>
<proteinExistence type="predicted"/>
<organism evidence="1 2">
    <name type="scientific">Batillaria attramentaria</name>
    <dbReference type="NCBI Taxonomy" id="370345"/>
    <lineage>
        <taxon>Eukaryota</taxon>
        <taxon>Metazoa</taxon>
        <taxon>Spiralia</taxon>
        <taxon>Lophotrochozoa</taxon>
        <taxon>Mollusca</taxon>
        <taxon>Gastropoda</taxon>
        <taxon>Caenogastropoda</taxon>
        <taxon>Sorbeoconcha</taxon>
        <taxon>Cerithioidea</taxon>
        <taxon>Batillariidae</taxon>
        <taxon>Batillaria</taxon>
    </lineage>
</organism>
<sequence>MTRDQYPCESGSSFDQQLDSAILYWQHTESAYVTGLRDRFHRLGPRATVELMNASSYCDTSVSIKLHSSCTEQATVALTGALSDDNTARRHVRQLSHCRTRQNFWTGLVATGWLAAFTTSLSRVLQQRSVDDCCSV</sequence>
<accession>A0ABD0L2K7</accession>
<name>A0ABD0L2K7_9CAEN</name>
<evidence type="ECO:0000313" key="1">
    <source>
        <dbReference type="EMBL" id="KAK7493597.1"/>
    </source>
</evidence>
<dbReference type="AlphaFoldDB" id="A0ABD0L2K7"/>
<keyword evidence="2" id="KW-1185">Reference proteome</keyword>
<protein>
    <submittedName>
        <fullName evidence="1">Uncharacterized protein</fullName>
    </submittedName>
</protein>